<accession>A0A8H6DQM6</accession>
<dbReference type="CDD" id="cd07566">
    <property type="entry name" value="ScNTA1_like"/>
    <property type="match status" value="1"/>
</dbReference>
<dbReference type="SUPFAM" id="SSF56317">
    <property type="entry name" value="Carbon-nitrogen hydrolase"/>
    <property type="match status" value="1"/>
</dbReference>
<organism evidence="2 3">
    <name type="scientific">Cochliobolus sativus</name>
    <name type="common">Common root rot and spot blotch fungus</name>
    <name type="synonym">Bipolaris sorokiniana</name>
    <dbReference type="NCBI Taxonomy" id="45130"/>
    <lineage>
        <taxon>Eukaryota</taxon>
        <taxon>Fungi</taxon>
        <taxon>Dikarya</taxon>
        <taxon>Ascomycota</taxon>
        <taxon>Pezizomycotina</taxon>
        <taxon>Dothideomycetes</taxon>
        <taxon>Pleosporomycetidae</taxon>
        <taxon>Pleosporales</taxon>
        <taxon>Pleosporineae</taxon>
        <taxon>Pleosporaceae</taxon>
        <taxon>Bipolaris</taxon>
    </lineage>
</organism>
<gene>
    <name evidence="2" type="ORF">GGP41_007617</name>
</gene>
<dbReference type="GO" id="GO:0030163">
    <property type="term" value="P:protein catabolic process"/>
    <property type="evidence" value="ECO:0007669"/>
    <property type="project" value="TreeGrafter"/>
</dbReference>
<evidence type="ECO:0000313" key="3">
    <source>
        <dbReference type="Proteomes" id="UP000624244"/>
    </source>
</evidence>
<dbReference type="InterPro" id="IPR036526">
    <property type="entry name" value="C-N_Hydrolase_sf"/>
</dbReference>
<sequence length="330" mass="36509">MKVACLQFAPEVGELQDNIQRAESILKATQIPADLAWLILPELAFSGYNFHSLEEIKPFLEPTTAGISTQWAQQTAKHYNCHVTVGYPEITIPSRNPADVQTQYNSIVTVSPSGEVINNYRKSFLYYTDETWASEGPGSKSHNLSNPASPDSPFFAGELGELGNITLGICMDINPYKFIAPWTDYEFASKALSFQSPIICVSMAWLCHLSPTELATDPSQPDVATVAYWVERFQPLVEDKGGRPVCVILANRCGMEKGLCYAGSSTVLRIDKGVVSLYNTAGKSEETCLVVDLADRPKFQKAAGVWFSWRGFMWRHLASAKSSQARYALE</sequence>
<dbReference type="EMBL" id="WNKQ01000022">
    <property type="protein sequence ID" value="KAF5844604.1"/>
    <property type="molecule type" value="Genomic_DNA"/>
</dbReference>
<evidence type="ECO:0000313" key="2">
    <source>
        <dbReference type="EMBL" id="KAF5844604.1"/>
    </source>
</evidence>
<protein>
    <recommendedName>
        <fullName evidence="1">CN hydrolase domain-containing protein</fullName>
    </recommendedName>
</protein>
<comment type="caution">
    <text evidence="2">The sequence shown here is derived from an EMBL/GenBank/DDBJ whole genome shotgun (WGS) entry which is preliminary data.</text>
</comment>
<dbReference type="Gene3D" id="3.60.110.10">
    <property type="entry name" value="Carbon-nitrogen hydrolase"/>
    <property type="match status" value="1"/>
</dbReference>
<evidence type="ECO:0000259" key="1">
    <source>
        <dbReference type="PROSITE" id="PS50263"/>
    </source>
</evidence>
<name>A0A8H6DQM6_COCSA</name>
<dbReference type="InterPro" id="IPR039703">
    <property type="entry name" value="Nta1"/>
</dbReference>
<dbReference type="InterPro" id="IPR003010">
    <property type="entry name" value="C-N_Hydrolase"/>
</dbReference>
<dbReference type="Pfam" id="PF00795">
    <property type="entry name" value="CN_hydrolase"/>
    <property type="match status" value="1"/>
</dbReference>
<reference evidence="2" key="1">
    <citation type="submission" date="2019-11" db="EMBL/GenBank/DDBJ databases">
        <title>Bipolaris sorokiniana Genome sequencing.</title>
        <authorList>
            <person name="Wang H."/>
        </authorList>
    </citation>
    <scope>NUCLEOTIDE SEQUENCE</scope>
</reference>
<dbReference type="GO" id="GO:0008418">
    <property type="term" value="F:protein-N-terminal asparagine amidohydrolase activity"/>
    <property type="evidence" value="ECO:0007669"/>
    <property type="project" value="InterPro"/>
</dbReference>
<dbReference type="PROSITE" id="PS50263">
    <property type="entry name" value="CN_HYDROLASE"/>
    <property type="match status" value="1"/>
</dbReference>
<dbReference type="PANTHER" id="PTHR11750">
    <property type="entry name" value="PROTEIN N-TERMINAL AMIDASE"/>
    <property type="match status" value="1"/>
</dbReference>
<dbReference type="PANTHER" id="PTHR11750:SF26">
    <property type="entry name" value="PROTEIN N-TERMINAL AMIDASE"/>
    <property type="match status" value="1"/>
</dbReference>
<dbReference type="AlphaFoldDB" id="A0A8H6DQM6"/>
<feature type="domain" description="CN hydrolase" evidence="1">
    <location>
        <begin position="1"/>
        <end position="298"/>
    </location>
</feature>
<proteinExistence type="predicted"/>
<dbReference type="GO" id="GO:0070773">
    <property type="term" value="F:protein-N-terminal glutamine amidohydrolase activity"/>
    <property type="evidence" value="ECO:0007669"/>
    <property type="project" value="InterPro"/>
</dbReference>
<dbReference type="Proteomes" id="UP000624244">
    <property type="component" value="Unassembled WGS sequence"/>
</dbReference>